<sequence length="220" mass="24165">MASFVGFILFSLLFVGTRCHPTESKFEDNSTSVHPVTTEMVQNSTVNSTTIESTSVENGAIINLADNETSTTANASITTTFNVTDDYSYDEHVEVDADGCKQRLRNELEKECFDKFQDSVTDSIHLEDESQKEKDVCCAVEQYEKCCMNGFVRANCEKDKDAIKENLKAARIFLAALTSISCSSHRGKCSFSSAAQLPMSPILIAASSLCVAVLLRRPSI</sequence>
<proteinExistence type="predicted"/>
<comment type="caution">
    <text evidence="2">The sequence shown here is derived from an EMBL/GenBank/DDBJ whole genome shotgun (WGS) entry which is preliminary data.</text>
</comment>
<evidence type="ECO:0000313" key="2">
    <source>
        <dbReference type="EMBL" id="GIY77017.1"/>
    </source>
</evidence>
<protein>
    <submittedName>
        <fullName evidence="2">Uncharacterized protein</fullName>
    </submittedName>
</protein>
<dbReference type="AlphaFoldDB" id="A0AAV4W2S5"/>
<evidence type="ECO:0000313" key="3">
    <source>
        <dbReference type="Proteomes" id="UP001054837"/>
    </source>
</evidence>
<dbReference type="Proteomes" id="UP001054837">
    <property type="component" value="Unassembled WGS sequence"/>
</dbReference>
<reference evidence="2 3" key="1">
    <citation type="submission" date="2021-06" db="EMBL/GenBank/DDBJ databases">
        <title>Caerostris darwini draft genome.</title>
        <authorList>
            <person name="Kono N."/>
            <person name="Arakawa K."/>
        </authorList>
    </citation>
    <scope>NUCLEOTIDE SEQUENCE [LARGE SCALE GENOMIC DNA]</scope>
</reference>
<feature type="signal peptide" evidence="1">
    <location>
        <begin position="1"/>
        <end position="19"/>
    </location>
</feature>
<dbReference type="EMBL" id="BPLQ01014068">
    <property type="protein sequence ID" value="GIY77017.1"/>
    <property type="molecule type" value="Genomic_DNA"/>
</dbReference>
<organism evidence="2 3">
    <name type="scientific">Caerostris darwini</name>
    <dbReference type="NCBI Taxonomy" id="1538125"/>
    <lineage>
        <taxon>Eukaryota</taxon>
        <taxon>Metazoa</taxon>
        <taxon>Ecdysozoa</taxon>
        <taxon>Arthropoda</taxon>
        <taxon>Chelicerata</taxon>
        <taxon>Arachnida</taxon>
        <taxon>Araneae</taxon>
        <taxon>Araneomorphae</taxon>
        <taxon>Entelegynae</taxon>
        <taxon>Araneoidea</taxon>
        <taxon>Araneidae</taxon>
        <taxon>Caerostris</taxon>
    </lineage>
</organism>
<accession>A0AAV4W2S5</accession>
<keyword evidence="1" id="KW-0732">Signal</keyword>
<feature type="chain" id="PRO_5043697109" evidence="1">
    <location>
        <begin position="20"/>
        <end position="220"/>
    </location>
</feature>
<keyword evidence="3" id="KW-1185">Reference proteome</keyword>
<name>A0AAV4W2S5_9ARAC</name>
<evidence type="ECO:0000256" key="1">
    <source>
        <dbReference type="SAM" id="SignalP"/>
    </source>
</evidence>
<gene>
    <name evidence="2" type="primary">AVEN_256394_1</name>
    <name evidence="2" type="ORF">CDAR_273421</name>
</gene>